<dbReference type="Gene3D" id="1.10.472.150">
    <property type="entry name" value="Glucose-regulated metallo-peptidase M90, N-terminal domain"/>
    <property type="match status" value="1"/>
</dbReference>
<dbReference type="GO" id="GO:0004177">
    <property type="term" value="F:aminopeptidase activity"/>
    <property type="evidence" value="ECO:0007669"/>
    <property type="project" value="TreeGrafter"/>
</dbReference>
<dbReference type="PANTHER" id="PTHR30164:SF2">
    <property type="entry name" value="PROTEIN MTFA"/>
    <property type="match status" value="1"/>
</dbReference>
<dbReference type="CDD" id="cd20169">
    <property type="entry name" value="Peptidase_M90_mtfA"/>
    <property type="match status" value="1"/>
</dbReference>
<evidence type="ECO:0000313" key="2">
    <source>
        <dbReference type="Proteomes" id="UP000501812"/>
    </source>
</evidence>
<dbReference type="Proteomes" id="UP000501812">
    <property type="component" value="Chromosome"/>
</dbReference>
<dbReference type="EMBL" id="CP051774">
    <property type="protein sequence ID" value="QJE98440.1"/>
    <property type="molecule type" value="Genomic_DNA"/>
</dbReference>
<dbReference type="SUPFAM" id="SSF55486">
    <property type="entry name" value="Metalloproteases ('zincins'), catalytic domain"/>
    <property type="match status" value="1"/>
</dbReference>
<name>A0A858RQP4_9BACT</name>
<organism evidence="1 2">
    <name type="scientific">Luteolibacter luteus</name>
    <dbReference type="NCBI Taxonomy" id="2728835"/>
    <lineage>
        <taxon>Bacteria</taxon>
        <taxon>Pseudomonadati</taxon>
        <taxon>Verrucomicrobiota</taxon>
        <taxon>Verrucomicrobiia</taxon>
        <taxon>Verrucomicrobiales</taxon>
        <taxon>Verrucomicrobiaceae</taxon>
        <taxon>Luteolibacter</taxon>
    </lineage>
</organism>
<dbReference type="PANTHER" id="PTHR30164">
    <property type="entry name" value="MTFA PEPTIDASE"/>
    <property type="match status" value="1"/>
</dbReference>
<reference evidence="1 2" key="1">
    <citation type="submission" date="2020-04" db="EMBL/GenBank/DDBJ databases">
        <title>Luteolibacter sp. G-1-1-1 isolated from soil.</title>
        <authorList>
            <person name="Dahal R.H."/>
        </authorList>
    </citation>
    <scope>NUCLEOTIDE SEQUENCE [LARGE SCALE GENOMIC DNA]</scope>
    <source>
        <strain evidence="1 2">G-1-1-1</strain>
    </source>
</reference>
<dbReference type="Pfam" id="PF06167">
    <property type="entry name" value="Peptidase_M90"/>
    <property type="match status" value="1"/>
</dbReference>
<sequence length="270" mass="30769">MTGLLILIGGLVCVGAFVFWHSRRAEKLRSKLRENRLDESQRALVIANFPLWEKVPEDIREDAERWMQVFLAEKSFEPCGGLAEVTEEMRLAIAAPACLLIARRPQDYYDRLRSILVYPDAFSVKDEWGIEDIRLGESWGTGSVVLSWQTVKQGDLNPEDGLNVVLHEFAHQIDQEDGAADGVPEFEELTDYGKWSEAFLPAYDEFCERVNAGKRSVLDDYGAESPAEFFAVATETFFERAKGLKREEPEIYAELVKFYGMDPGEWERGE</sequence>
<accession>A0A858RQP4</accession>
<dbReference type="GO" id="GO:0008237">
    <property type="term" value="F:metallopeptidase activity"/>
    <property type="evidence" value="ECO:0007669"/>
    <property type="project" value="InterPro"/>
</dbReference>
<dbReference type="GO" id="GO:0005829">
    <property type="term" value="C:cytosol"/>
    <property type="evidence" value="ECO:0007669"/>
    <property type="project" value="TreeGrafter"/>
</dbReference>
<dbReference type="InterPro" id="IPR024079">
    <property type="entry name" value="MetalloPept_cat_dom_sf"/>
</dbReference>
<dbReference type="InterPro" id="IPR042252">
    <property type="entry name" value="MtfA_N"/>
</dbReference>
<dbReference type="Gene3D" id="3.40.390.10">
    <property type="entry name" value="Collagenase (Catalytic Domain)"/>
    <property type="match status" value="1"/>
</dbReference>
<evidence type="ECO:0000313" key="1">
    <source>
        <dbReference type="EMBL" id="QJE98440.1"/>
    </source>
</evidence>
<keyword evidence="2" id="KW-1185">Reference proteome</keyword>
<dbReference type="AlphaFoldDB" id="A0A858RQP4"/>
<dbReference type="InterPro" id="IPR010384">
    <property type="entry name" value="MtfA_fam"/>
</dbReference>
<gene>
    <name evidence="1" type="ORF">HHL09_22520</name>
</gene>
<proteinExistence type="predicted"/>
<dbReference type="RefSeq" id="WP_169456926.1">
    <property type="nucleotide sequence ID" value="NZ_CP051774.1"/>
</dbReference>
<dbReference type="KEGG" id="luo:HHL09_22520"/>
<protein>
    <submittedName>
        <fullName evidence="1">Zinc-dependent peptidase</fullName>
    </submittedName>
</protein>